<reference evidence="3 4" key="1">
    <citation type="submission" date="2020-03" db="EMBL/GenBank/DDBJ databases">
        <title>Two novel Motilibacter sp.</title>
        <authorList>
            <person name="Liu S."/>
        </authorList>
    </citation>
    <scope>NUCLEOTIDE SEQUENCE [LARGE SCALE GENOMIC DNA]</scope>
    <source>
        <strain evidence="3 4">E257</strain>
    </source>
</reference>
<dbReference type="EMBL" id="JAANNP010000001">
    <property type="protein sequence ID" value="NHC12303.1"/>
    <property type="molecule type" value="Genomic_DNA"/>
</dbReference>
<dbReference type="Proteomes" id="UP000800981">
    <property type="component" value="Unassembled WGS sequence"/>
</dbReference>
<gene>
    <name evidence="3" type="ORF">G9H71_00720</name>
</gene>
<evidence type="ECO:0008006" key="5">
    <source>
        <dbReference type="Google" id="ProtNLM"/>
    </source>
</evidence>
<feature type="compositionally biased region" description="Low complexity" evidence="1">
    <location>
        <begin position="25"/>
        <end position="44"/>
    </location>
</feature>
<feature type="compositionally biased region" description="Low complexity" evidence="1">
    <location>
        <begin position="1"/>
        <end position="17"/>
    </location>
</feature>
<comment type="caution">
    <text evidence="3">The sequence shown here is derived from an EMBL/GenBank/DDBJ whole genome shotgun (WGS) entry which is preliminary data.</text>
</comment>
<evidence type="ECO:0000256" key="1">
    <source>
        <dbReference type="SAM" id="MobiDB-lite"/>
    </source>
</evidence>
<feature type="region of interest" description="Disordered" evidence="1">
    <location>
        <begin position="162"/>
        <end position="185"/>
    </location>
</feature>
<evidence type="ECO:0000313" key="4">
    <source>
        <dbReference type="Proteomes" id="UP000800981"/>
    </source>
</evidence>
<keyword evidence="4" id="KW-1185">Reference proteome</keyword>
<dbReference type="RefSeq" id="WP_166276438.1">
    <property type="nucleotide sequence ID" value="NZ_JAANNP010000001.1"/>
</dbReference>
<evidence type="ECO:0000313" key="3">
    <source>
        <dbReference type="EMBL" id="NHC12303.1"/>
    </source>
</evidence>
<keyword evidence="2" id="KW-1133">Transmembrane helix</keyword>
<feature type="transmembrane region" description="Helical" evidence="2">
    <location>
        <begin position="76"/>
        <end position="98"/>
    </location>
</feature>
<accession>A0ABX0GSI2</accession>
<evidence type="ECO:0000256" key="2">
    <source>
        <dbReference type="SAM" id="Phobius"/>
    </source>
</evidence>
<feature type="compositionally biased region" description="Low complexity" evidence="1">
    <location>
        <begin position="168"/>
        <end position="185"/>
    </location>
</feature>
<feature type="compositionally biased region" description="Low complexity" evidence="1">
    <location>
        <begin position="51"/>
        <end position="67"/>
    </location>
</feature>
<keyword evidence="2" id="KW-0812">Transmembrane</keyword>
<feature type="region of interest" description="Disordered" evidence="1">
    <location>
        <begin position="1"/>
        <end position="67"/>
    </location>
</feature>
<proteinExistence type="predicted"/>
<organism evidence="3 4">
    <name type="scientific">Motilibacter deserti</name>
    <dbReference type="NCBI Taxonomy" id="2714956"/>
    <lineage>
        <taxon>Bacteria</taxon>
        <taxon>Bacillati</taxon>
        <taxon>Actinomycetota</taxon>
        <taxon>Actinomycetes</taxon>
        <taxon>Motilibacterales</taxon>
        <taxon>Motilibacteraceae</taxon>
        <taxon>Motilibacter</taxon>
    </lineage>
</organism>
<protein>
    <recommendedName>
        <fullName evidence="5">Cell division protein FtsL</fullName>
    </recommendedName>
</protein>
<sequence length="185" mass="18300">MSTTTVPGRGRVAAARRGPGGTSTAGGPARTGAPAAAAPRARAGAVGGGSPVRPTPTARAGATAAARQGRSPRAPFVLLVLALLAGGLATMLLLNTVLAQGAFVRADLEKRSAELADREQALTQQLARLASPERLAKEADKLGLVPSCPAFLSIAQRKTLGQECTADATPKPAAPGPSAAAGAAQ</sequence>
<keyword evidence="2" id="KW-0472">Membrane</keyword>
<name>A0ABX0GSI2_9ACTN</name>